<evidence type="ECO:0000256" key="1">
    <source>
        <dbReference type="SAM" id="MobiDB-lite"/>
    </source>
</evidence>
<gene>
    <name evidence="2" type="ORF">NQU54_33200</name>
</gene>
<proteinExistence type="predicted"/>
<feature type="region of interest" description="Disordered" evidence="1">
    <location>
        <begin position="28"/>
        <end position="50"/>
    </location>
</feature>
<organism evidence="2 3">
    <name type="scientific">Streptomyces malaysiensis subsp. samsunensis</name>
    <dbReference type="NCBI Taxonomy" id="459658"/>
    <lineage>
        <taxon>Bacteria</taxon>
        <taxon>Bacillati</taxon>
        <taxon>Actinomycetota</taxon>
        <taxon>Actinomycetes</taxon>
        <taxon>Kitasatosporales</taxon>
        <taxon>Streptomycetaceae</taxon>
        <taxon>Streptomyces</taxon>
        <taxon>Streptomyces violaceusniger group</taxon>
    </lineage>
</organism>
<keyword evidence="3" id="KW-1185">Reference proteome</keyword>
<reference evidence="2" key="1">
    <citation type="submission" date="2022-06" db="EMBL/GenBank/DDBJ databases">
        <title>WGS of actinobacteria.</title>
        <authorList>
            <person name="Thawai C."/>
        </authorList>
    </citation>
    <scope>NUCLEOTIDE SEQUENCE</scope>
    <source>
        <strain evidence="2">DSM 42010</strain>
    </source>
</reference>
<comment type="caution">
    <text evidence="2">The sequence shown here is derived from an EMBL/GenBank/DDBJ whole genome shotgun (WGS) entry which is preliminary data.</text>
</comment>
<dbReference type="AlphaFoldDB" id="A0A9X2M2A4"/>
<dbReference type="Proteomes" id="UP001142400">
    <property type="component" value="Unassembled WGS sequence"/>
</dbReference>
<evidence type="ECO:0000313" key="2">
    <source>
        <dbReference type="EMBL" id="MCQ8833781.1"/>
    </source>
</evidence>
<name>A0A9X2M2A4_STRMQ</name>
<evidence type="ECO:0000313" key="3">
    <source>
        <dbReference type="Proteomes" id="UP001142400"/>
    </source>
</evidence>
<dbReference type="RefSeq" id="WP_257634257.1">
    <property type="nucleotide sequence ID" value="NZ_JANIIC010000048.1"/>
</dbReference>
<accession>A0A9X2M2A4</accession>
<sequence>MIDIAYACALYPLAAYQLTAAALRAALTSAASDQRDPTRERFRQEKEDPR</sequence>
<feature type="compositionally biased region" description="Basic and acidic residues" evidence="1">
    <location>
        <begin position="33"/>
        <end position="50"/>
    </location>
</feature>
<protein>
    <submittedName>
        <fullName evidence="2">Uncharacterized protein</fullName>
    </submittedName>
</protein>
<dbReference type="EMBL" id="JANIIC010000048">
    <property type="protein sequence ID" value="MCQ8833781.1"/>
    <property type="molecule type" value="Genomic_DNA"/>
</dbReference>